<gene>
    <name evidence="3" type="ORF">LSH36_297g02022</name>
</gene>
<keyword evidence="4" id="KW-1185">Reference proteome</keyword>
<dbReference type="Gene3D" id="1.25.50.20">
    <property type="match status" value="1"/>
</dbReference>
<dbReference type="GO" id="GO:0043171">
    <property type="term" value="P:peptide catabolic process"/>
    <property type="evidence" value="ECO:0007669"/>
    <property type="project" value="TreeGrafter"/>
</dbReference>
<evidence type="ECO:0000313" key="4">
    <source>
        <dbReference type="Proteomes" id="UP001208570"/>
    </source>
</evidence>
<feature type="domain" description="ERAP1-like C-terminal" evidence="2">
    <location>
        <begin position="2"/>
        <end position="186"/>
    </location>
</feature>
<accession>A0AAD9JI45</accession>
<dbReference type="Proteomes" id="UP001208570">
    <property type="component" value="Unassembled WGS sequence"/>
</dbReference>
<name>A0AAD9JI45_9ANNE</name>
<sequence>MLEAAALIDVPAAVNFAKGQFQNWMEFNLRISPDYAVVVYSVGIRHGGQAEWEYVWKKAKETKVASETEVMMSSLAHSQEPWLLWRYIRWSLDTGKIRMQDVRNLFSYFAVTPLGRSVALQFMLTEWDEINKRFGMDAYLLRDIIYATTSLINTDFEYKQLERLYRENPPAGFASKAAENSLALVRSNIYWMKLNHDTIYEWLKKNAGTDSEGGINRN</sequence>
<dbReference type="GO" id="GO:0070006">
    <property type="term" value="F:metalloaminopeptidase activity"/>
    <property type="evidence" value="ECO:0007669"/>
    <property type="project" value="TreeGrafter"/>
</dbReference>
<dbReference type="EMBL" id="JAODUP010000297">
    <property type="protein sequence ID" value="KAK2153436.1"/>
    <property type="molecule type" value="Genomic_DNA"/>
</dbReference>
<evidence type="ECO:0000256" key="1">
    <source>
        <dbReference type="ARBA" id="ARBA00010136"/>
    </source>
</evidence>
<dbReference type="PANTHER" id="PTHR11533">
    <property type="entry name" value="PROTEASE M1 ZINC METALLOPROTEASE"/>
    <property type="match status" value="1"/>
</dbReference>
<dbReference type="InterPro" id="IPR050344">
    <property type="entry name" value="Peptidase_M1_aminopeptidases"/>
</dbReference>
<dbReference type="GO" id="GO:0005615">
    <property type="term" value="C:extracellular space"/>
    <property type="evidence" value="ECO:0007669"/>
    <property type="project" value="TreeGrafter"/>
</dbReference>
<protein>
    <recommendedName>
        <fullName evidence="2">ERAP1-like C-terminal domain-containing protein</fullName>
    </recommendedName>
</protein>
<dbReference type="Pfam" id="PF11838">
    <property type="entry name" value="ERAP1_C"/>
    <property type="match status" value="1"/>
</dbReference>
<dbReference type="AlphaFoldDB" id="A0AAD9JI45"/>
<evidence type="ECO:0000313" key="3">
    <source>
        <dbReference type="EMBL" id="KAK2153436.1"/>
    </source>
</evidence>
<comment type="caution">
    <text evidence="3">The sequence shown here is derived from an EMBL/GenBank/DDBJ whole genome shotgun (WGS) entry which is preliminary data.</text>
</comment>
<proteinExistence type="inferred from homology"/>
<dbReference type="GO" id="GO:0006508">
    <property type="term" value="P:proteolysis"/>
    <property type="evidence" value="ECO:0007669"/>
    <property type="project" value="TreeGrafter"/>
</dbReference>
<evidence type="ECO:0000259" key="2">
    <source>
        <dbReference type="Pfam" id="PF11838"/>
    </source>
</evidence>
<comment type="similarity">
    <text evidence="1">Belongs to the peptidase M1 family.</text>
</comment>
<dbReference type="GO" id="GO:0016020">
    <property type="term" value="C:membrane"/>
    <property type="evidence" value="ECO:0007669"/>
    <property type="project" value="TreeGrafter"/>
</dbReference>
<dbReference type="PANTHER" id="PTHR11533:SF294">
    <property type="entry name" value="THYROTROPIN-RELEASING HORMONE-DEGRADING ECTOENZYME"/>
    <property type="match status" value="1"/>
</dbReference>
<reference evidence="3" key="1">
    <citation type="journal article" date="2023" name="Mol. Biol. Evol.">
        <title>Third-Generation Sequencing Reveals the Adaptive Role of the Epigenome in Three Deep-Sea Polychaetes.</title>
        <authorList>
            <person name="Perez M."/>
            <person name="Aroh O."/>
            <person name="Sun Y."/>
            <person name="Lan Y."/>
            <person name="Juniper S.K."/>
            <person name="Young C.R."/>
            <person name="Angers B."/>
            <person name="Qian P.Y."/>
        </authorList>
    </citation>
    <scope>NUCLEOTIDE SEQUENCE</scope>
    <source>
        <strain evidence="3">P08H-3</strain>
    </source>
</reference>
<organism evidence="3 4">
    <name type="scientific">Paralvinella palmiformis</name>
    <dbReference type="NCBI Taxonomy" id="53620"/>
    <lineage>
        <taxon>Eukaryota</taxon>
        <taxon>Metazoa</taxon>
        <taxon>Spiralia</taxon>
        <taxon>Lophotrochozoa</taxon>
        <taxon>Annelida</taxon>
        <taxon>Polychaeta</taxon>
        <taxon>Sedentaria</taxon>
        <taxon>Canalipalpata</taxon>
        <taxon>Terebellida</taxon>
        <taxon>Terebelliformia</taxon>
        <taxon>Alvinellidae</taxon>
        <taxon>Paralvinella</taxon>
    </lineage>
</organism>
<dbReference type="GO" id="GO:0005737">
    <property type="term" value="C:cytoplasm"/>
    <property type="evidence" value="ECO:0007669"/>
    <property type="project" value="TreeGrafter"/>
</dbReference>
<dbReference type="GO" id="GO:0042277">
    <property type="term" value="F:peptide binding"/>
    <property type="evidence" value="ECO:0007669"/>
    <property type="project" value="TreeGrafter"/>
</dbReference>
<dbReference type="InterPro" id="IPR024571">
    <property type="entry name" value="ERAP1-like_C_dom"/>
</dbReference>
<dbReference type="GO" id="GO:0008270">
    <property type="term" value="F:zinc ion binding"/>
    <property type="evidence" value="ECO:0007669"/>
    <property type="project" value="TreeGrafter"/>
</dbReference>